<dbReference type="EMBL" id="JANPWB010000001">
    <property type="protein sequence ID" value="KAJ1218155.1"/>
    <property type="molecule type" value="Genomic_DNA"/>
</dbReference>
<dbReference type="AlphaFoldDB" id="A0AAV7WZF0"/>
<evidence type="ECO:0000313" key="2">
    <source>
        <dbReference type="EMBL" id="KAJ1218155.1"/>
    </source>
</evidence>
<sequence>MALQCPGATSGSGLGDPEAKFTTANDGECPAGGGVFKPQHDRTEMDSPNASDAPTAMEEKQEDAGTRTLEETLARGLPQRPVRRAGSDEEALWRMVAGRHVTKGTDAEHGRQSKEEKSGYIRLEIQIRRCRAEVAWRMVAGRRVVQRTDAEDRSQLNEEKSVARLQNAGDSARYSAVLKVNREIMLDQKAGISIVENGIDHDLDGSCLCTVKTYLLRLHDLKLVLHAEANGHIHAPKYEVLHSIQIWTEPQAGIQHHQGLGSSGYLEFLKQRMQLIFPIR</sequence>
<evidence type="ECO:0000256" key="1">
    <source>
        <dbReference type="SAM" id="MobiDB-lite"/>
    </source>
</evidence>
<gene>
    <name evidence="2" type="ORF">NDU88_005738</name>
</gene>
<organism evidence="2 3">
    <name type="scientific">Pleurodeles waltl</name>
    <name type="common">Iberian ribbed newt</name>
    <dbReference type="NCBI Taxonomy" id="8319"/>
    <lineage>
        <taxon>Eukaryota</taxon>
        <taxon>Metazoa</taxon>
        <taxon>Chordata</taxon>
        <taxon>Craniata</taxon>
        <taxon>Vertebrata</taxon>
        <taxon>Euteleostomi</taxon>
        <taxon>Amphibia</taxon>
        <taxon>Batrachia</taxon>
        <taxon>Caudata</taxon>
        <taxon>Salamandroidea</taxon>
        <taxon>Salamandridae</taxon>
        <taxon>Pleurodelinae</taxon>
        <taxon>Pleurodeles</taxon>
    </lineage>
</organism>
<name>A0AAV7WZF0_PLEWA</name>
<evidence type="ECO:0000313" key="3">
    <source>
        <dbReference type="Proteomes" id="UP001066276"/>
    </source>
</evidence>
<feature type="compositionally biased region" description="Basic and acidic residues" evidence="1">
    <location>
        <begin position="57"/>
        <end position="66"/>
    </location>
</feature>
<reference evidence="2" key="1">
    <citation type="journal article" date="2022" name="bioRxiv">
        <title>Sequencing and chromosome-scale assembly of the giantPleurodeles waltlgenome.</title>
        <authorList>
            <person name="Brown T."/>
            <person name="Elewa A."/>
            <person name="Iarovenko S."/>
            <person name="Subramanian E."/>
            <person name="Araus A.J."/>
            <person name="Petzold A."/>
            <person name="Susuki M."/>
            <person name="Suzuki K.-i.T."/>
            <person name="Hayashi T."/>
            <person name="Toyoda A."/>
            <person name="Oliveira C."/>
            <person name="Osipova E."/>
            <person name="Leigh N.D."/>
            <person name="Simon A."/>
            <person name="Yun M.H."/>
        </authorList>
    </citation>
    <scope>NUCLEOTIDE SEQUENCE</scope>
    <source>
        <strain evidence="2">20211129_DDA</strain>
        <tissue evidence="2">Liver</tissue>
    </source>
</reference>
<dbReference type="Proteomes" id="UP001066276">
    <property type="component" value="Chromosome 1_1"/>
</dbReference>
<proteinExistence type="predicted"/>
<feature type="region of interest" description="Disordered" evidence="1">
    <location>
        <begin position="1"/>
        <end position="66"/>
    </location>
</feature>
<keyword evidence="3" id="KW-1185">Reference proteome</keyword>
<protein>
    <submittedName>
        <fullName evidence="2">Uncharacterized protein</fullName>
    </submittedName>
</protein>
<comment type="caution">
    <text evidence="2">The sequence shown here is derived from an EMBL/GenBank/DDBJ whole genome shotgun (WGS) entry which is preliminary data.</text>
</comment>
<accession>A0AAV7WZF0</accession>